<evidence type="ECO:0000313" key="1">
    <source>
        <dbReference type="EMBL" id="VAX04753.1"/>
    </source>
</evidence>
<proteinExistence type="predicted"/>
<gene>
    <name evidence="1" type="ORF">MNBD_ALPHA03-1609</name>
</gene>
<dbReference type="EMBL" id="UOFW01000109">
    <property type="protein sequence ID" value="VAX04753.1"/>
    <property type="molecule type" value="Genomic_DNA"/>
</dbReference>
<sequence>MLVRELMKYGQVEEALHAYEAERRPATSKIVHANRGDGPDIVMDIVEERARDGFENLDDVLNKTERETIAASYKETAGFGIEQLNSAEPILPERA</sequence>
<organism evidence="1">
    <name type="scientific">hydrothermal vent metagenome</name>
    <dbReference type="NCBI Taxonomy" id="652676"/>
    <lineage>
        <taxon>unclassified sequences</taxon>
        <taxon>metagenomes</taxon>
        <taxon>ecological metagenomes</taxon>
    </lineage>
</organism>
<accession>A0A3B1AYH7</accession>
<protein>
    <recommendedName>
        <fullName evidence="2">Salicylate hydroxylase</fullName>
    </recommendedName>
</protein>
<evidence type="ECO:0008006" key="2">
    <source>
        <dbReference type="Google" id="ProtNLM"/>
    </source>
</evidence>
<reference evidence="1" key="1">
    <citation type="submission" date="2018-06" db="EMBL/GenBank/DDBJ databases">
        <authorList>
            <person name="Zhirakovskaya E."/>
        </authorList>
    </citation>
    <scope>NUCLEOTIDE SEQUENCE</scope>
</reference>
<dbReference type="AlphaFoldDB" id="A0A3B1AYH7"/>
<name>A0A3B1AYH7_9ZZZZ</name>